<dbReference type="RefSeq" id="WP_369917835.1">
    <property type="nucleotide sequence ID" value="NZ_JBCLSQ010000005.1"/>
</dbReference>
<keyword evidence="1" id="KW-0472">Membrane</keyword>
<evidence type="ECO:0000313" key="3">
    <source>
        <dbReference type="Proteomes" id="UP001565242"/>
    </source>
</evidence>
<keyword evidence="1" id="KW-1133">Transmembrane helix</keyword>
<evidence type="ECO:0000313" key="2">
    <source>
        <dbReference type="EMBL" id="MEY8537453.1"/>
    </source>
</evidence>
<name>A0ABV4D6S8_9LACT</name>
<protein>
    <submittedName>
        <fullName evidence="2">Uncharacterized protein</fullName>
    </submittedName>
</protein>
<sequence>MLLHVSNIVAEASDEVNLIRIFETFASMNAQTPDNYSHTIAAGGMIATFGAVMLALLVLV</sequence>
<organism evidence="2 3">
    <name type="scientific">Lactococcus muris</name>
    <dbReference type="NCBI Taxonomy" id="2941330"/>
    <lineage>
        <taxon>Bacteria</taxon>
        <taxon>Bacillati</taxon>
        <taxon>Bacillota</taxon>
        <taxon>Bacilli</taxon>
        <taxon>Lactobacillales</taxon>
        <taxon>Streptococcaceae</taxon>
        <taxon>Lactococcus</taxon>
    </lineage>
</organism>
<gene>
    <name evidence="2" type="ORF">AALM99_03190</name>
</gene>
<keyword evidence="3" id="KW-1185">Reference proteome</keyword>
<reference evidence="2 3" key="1">
    <citation type="submission" date="2024-03" db="EMBL/GenBank/DDBJ databases">
        <title>Mouse gut bacterial collection (mGBC) of GemPharmatech.</title>
        <authorList>
            <person name="He Y."/>
            <person name="Dong L."/>
            <person name="Wu D."/>
            <person name="Gao X."/>
            <person name="Lin Z."/>
        </authorList>
    </citation>
    <scope>NUCLEOTIDE SEQUENCE [LARGE SCALE GENOMIC DNA]</scope>
    <source>
        <strain evidence="2 3">20-218</strain>
    </source>
</reference>
<dbReference type="EMBL" id="JBCLSQ010000005">
    <property type="protein sequence ID" value="MEY8537453.1"/>
    <property type="molecule type" value="Genomic_DNA"/>
</dbReference>
<proteinExistence type="predicted"/>
<evidence type="ECO:0000256" key="1">
    <source>
        <dbReference type="SAM" id="Phobius"/>
    </source>
</evidence>
<keyword evidence="1" id="KW-0812">Transmembrane</keyword>
<accession>A0ABV4D6S8</accession>
<feature type="transmembrane region" description="Helical" evidence="1">
    <location>
        <begin position="36"/>
        <end position="59"/>
    </location>
</feature>
<comment type="caution">
    <text evidence="2">The sequence shown here is derived from an EMBL/GenBank/DDBJ whole genome shotgun (WGS) entry which is preliminary data.</text>
</comment>
<dbReference type="Proteomes" id="UP001565242">
    <property type="component" value="Unassembled WGS sequence"/>
</dbReference>